<protein>
    <submittedName>
        <fullName evidence="4">Fec operon regulator FecR</fullName>
    </submittedName>
</protein>
<dbReference type="Pfam" id="PF04773">
    <property type="entry name" value="FecR"/>
    <property type="match status" value="1"/>
</dbReference>
<feature type="domain" description="Protein FecR C-terminal" evidence="3">
    <location>
        <begin position="263"/>
        <end position="329"/>
    </location>
</feature>
<evidence type="ECO:0000313" key="4">
    <source>
        <dbReference type="EMBL" id="SPZ84215.1"/>
    </source>
</evidence>
<evidence type="ECO:0000256" key="1">
    <source>
        <dbReference type="SAM" id="Phobius"/>
    </source>
</evidence>
<keyword evidence="1" id="KW-0812">Transmembrane</keyword>
<dbReference type="Pfam" id="PF16344">
    <property type="entry name" value="FecR_C"/>
    <property type="match status" value="1"/>
</dbReference>
<dbReference type="Proteomes" id="UP000251241">
    <property type="component" value="Unassembled WGS sequence"/>
</dbReference>
<dbReference type="PANTHER" id="PTHR30273">
    <property type="entry name" value="PERIPLASMIC SIGNAL SENSOR AND SIGMA FACTOR ACTIVATOR FECR-RELATED"/>
    <property type="match status" value="1"/>
</dbReference>
<dbReference type="AlphaFoldDB" id="A0A2X2JAU0"/>
<evidence type="ECO:0000313" key="5">
    <source>
        <dbReference type="Proteomes" id="UP000251241"/>
    </source>
</evidence>
<feature type="domain" description="FecR protein" evidence="2">
    <location>
        <begin position="122"/>
        <end position="215"/>
    </location>
</feature>
<dbReference type="InterPro" id="IPR006860">
    <property type="entry name" value="FecR"/>
</dbReference>
<dbReference type="Gene3D" id="2.60.120.1440">
    <property type="match status" value="1"/>
</dbReference>
<name>A0A2X2JAU0_SPHMU</name>
<reference evidence="4 5" key="1">
    <citation type="submission" date="2018-06" db="EMBL/GenBank/DDBJ databases">
        <authorList>
            <consortium name="Pathogen Informatics"/>
            <person name="Doyle S."/>
        </authorList>
    </citation>
    <scope>NUCLEOTIDE SEQUENCE [LARGE SCALE GENOMIC DNA]</scope>
    <source>
        <strain evidence="4 5">NCTC11343</strain>
    </source>
</reference>
<sequence length="331" mass="37536">MQVNLERFKLIITDYLGGKLTEEEKGHVDDWYESISNDDINPFSDANHREKIKQELFIRVGIAEAPARAKKVANIPVRKFSWLSAAAAILVLGGISLLFLQHNPMSLSRKRTEAVALLTETVTNAGELKEIQLPDGTSIFLNGNTRIRYDRKNFASNRKFFLDRGEAFFRVRRDTLHPFEIETGSVSVAVLGTSFNVNNSMSTKHVTVEVKTGRVSVLNAKNGANHILTAGKAVRYSVVKNDFKTFDSDPAYISLWTQGGMQLNNISFKELKEIIYNRFGVVLLTENLNTDPFNYSLMIPHVQSLDQVLNIVCNIHQIKFRREKNEIILYK</sequence>
<keyword evidence="1" id="KW-1133">Transmembrane helix</keyword>
<gene>
    <name evidence="4" type="ORF">NCTC11343_00746</name>
</gene>
<dbReference type="InterPro" id="IPR032508">
    <property type="entry name" value="FecR_C"/>
</dbReference>
<dbReference type="GO" id="GO:0016989">
    <property type="term" value="F:sigma factor antagonist activity"/>
    <property type="evidence" value="ECO:0007669"/>
    <property type="project" value="TreeGrafter"/>
</dbReference>
<evidence type="ECO:0000259" key="2">
    <source>
        <dbReference type="Pfam" id="PF04773"/>
    </source>
</evidence>
<proteinExistence type="predicted"/>
<keyword evidence="1" id="KW-0472">Membrane</keyword>
<dbReference type="PANTHER" id="PTHR30273:SF2">
    <property type="entry name" value="PROTEIN FECR"/>
    <property type="match status" value="1"/>
</dbReference>
<accession>A0A2X2JAU0</accession>
<dbReference type="PIRSF" id="PIRSF018266">
    <property type="entry name" value="FecR"/>
    <property type="match status" value="1"/>
</dbReference>
<evidence type="ECO:0000259" key="3">
    <source>
        <dbReference type="Pfam" id="PF16344"/>
    </source>
</evidence>
<dbReference type="EMBL" id="UAUU01000002">
    <property type="protein sequence ID" value="SPZ84215.1"/>
    <property type="molecule type" value="Genomic_DNA"/>
</dbReference>
<feature type="transmembrane region" description="Helical" evidence="1">
    <location>
        <begin position="80"/>
        <end position="100"/>
    </location>
</feature>
<dbReference type="InterPro" id="IPR012373">
    <property type="entry name" value="Ferrdict_sens_TM"/>
</dbReference>
<organism evidence="4 5">
    <name type="scientific">Sphingobacterium multivorum</name>
    <dbReference type="NCBI Taxonomy" id="28454"/>
    <lineage>
        <taxon>Bacteria</taxon>
        <taxon>Pseudomonadati</taxon>
        <taxon>Bacteroidota</taxon>
        <taxon>Sphingobacteriia</taxon>
        <taxon>Sphingobacteriales</taxon>
        <taxon>Sphingobacteriaceae</taxon>
        <taxon>Sphingobacterium</taxon>
    </lineage>
</organism>
<dbReference type="Gene3D" id="3.55.50.30">
    <property type="match status" value="1"/>
</dbReference>